<dbReference type="Proteomes" id="UP000007652">
    <property type="component" value="Unassembled WGS sequence"/>
</dbReference>
<dbReference type="EMBL" id="CAKP01000138">
    <property type="protein sequence ID" value="CCJ34609.1"/>
    <property type="molecule type" value="Genomic_DNA"/>
</dbReference>
<reference evidence="1 2" key="1">
    <citation type="journal article" date="2011" name="J. Bacteriol.">
        <title>Draft genome sequence of Caloramator australicus strain RC3T, a thermoanaerobe from the Great Artesian Basin of Australia.</title>
        <authorList>
            <person name="Ogg C.D."/>
            <person name="Patel B.K.C."/>
        </authorList>
    </citation>
    <scope>NUCLEOTIDE SEQUENCE [LARGE SCALE GENOMIC DNA]</scope>
    <source>
        <strain evidence="1 2">RC3</strain>
    </source>
</reference>
<comment type="caution">
    <text evidence="1">The sequence shown here is derived from an EMBL/GenBank/DDBJ whole genome shotgun (WGS) entry which is preliminary data.</text>
</comment>
<dbReference type="AlphaFoldDB" id="I7J6L6"/>
<evidence type="ECO:0000313" key="1">
    <source>
        <dbReference type="EMBL" id="CCJ34609.1"/>
    </source>
</evidence>
<gene>
    <name evidence="1" type="ORF">CAAU_2526</name>
</gene>
<name>I7J6L6_9CLOT</name>
<organism evidence="1 2">
    <name type="scientific">Caloramator australicus RC3</name>
    <dbReference type="NCBI Taxonomy" id="857293"/>
    <lineage>
        <taxon>Bacteria</taxon>
        <taxon>Bacillati</taxon>
        <taxon>Bacillota</taxon>
        <taxon>Clostridia</taxon>
        <taxon>Eubacteriales</taxon>
        <taxon>Clostridiaceae</taxon>
        <taxon>Caloramator</taxon>
    </lineage>
</organism>
<protein>
    <submittedName>
        <fullName evidence="1">Uncharacterized protein</fullName>
    </submittedName>
</protein>
<keyword evidence="2" id="KW-1185">Reference proteome</keyword>
<sequence>MFSNKLYKNIFKGLEGRENIRIATEFLQDKILSSKNIYFNNGILTVDNKKIYLNKDVLIYEYNSTPVVDKINYFNVIDLGRGVYEIHISSGSYVNKVIVKKR</sequence>
<proteinExistence type="predicted"/>
<evidence type="ECO:0000313" key="2">
    <source>
        <dbReference type="Proteomes" id="UP000007652"/>
    </source>
</evidence>
<dbReference type="STRING" id="857293.CAAU_2526"/>
<accession>I7J6L6</accession>